<dbReference type="Proteomes" id="UP000886076">
    <property type="component" value="Unassembled WGS sequence"/>
</dbReference>
<organism evidence="1">
    <name type="scientific">Fervidicoccus fontis</name>
    <dbReference type="NCBI Taxonomy" id="683846"/>
    <lineage>
        <taxon>Archaea</taxon>
        <taxon>Thermoproteota</taxon>
        <taxon>Thermoprotei</taxon>
        <taxon>Fervidicoccales</taxon>
        <taxon>Fervidicoccaceae</taxon>
        <taxon>Fervidicoccus</taxon>
    </lineage>
</organism>
<name>A0A7C2VFN2_9CREN</name>
<evidence type="ECO:0000313" key="1">
    <source>
        <dbReference type="EMBL" id="HEW64467.1"/>
    </source>
</evidence>
<gene>
    <name evidence="1" type="ORF">ENO39_05395</name>
</gene>
<accession>A0A7C2VFN2</accession>
<dbReference type="EMBL" id="DSFH01000066">
    <property type="protein sequence ID" value="HEW64467.1"/>
    <property type="molecule type" value="Genomic_DNA"/>
</dbReference>
<sequence length="95" mass="11685">MKGKELSEELVEYVVNNKNKWLRNVFRHYIQFLYMKRKISPETFGWTMEAVPSRSYRLSVRPYQIDIEDVKRTPVFLRENHEVYYMIYRIMLSQG</sequence>
<comment type="caution">
    <text evidence="1">The sequence shown here is derived from an EMBL/GenBank/DDBJ whole genome shotgun (WGS) entry which is preliminary data.</text>
</comment>
<protein>
    <submittedName>
        <fullName evidence="1">Uncharacterized protein</fullName>
    </submittedName>
</protein>
<dbReference type="AlphaFoldDB" id="A0A7C2VFN2"/>
<proteinExistence type="predicted"/>
<dbReference type="RefSeq" id="WP_272985822.1">
    <property type="nucleotide sequence ID" value="NZ_DSFH01000066.1"/>
</dbReference>
<reference evidence="1" key="1">
    <citation type="journal article" date="2020" name="mSystems">
        <title>Genome- and Community-Level Interaction Insights into Carbon Utilization and Element Cycling Functions of Hydrothermarchaeota in Hydrothermal Sediment.</title>
        <authorList>
            <person name="Zhou Z."/>
            <person name="Liu Y."/>
            <person name="Xu W."/>
            <person name="Pan J."/>
            <person name="Luo Z.H."/>
            <person name="Li M."/>
        </authorList>
    </citation>
    <scope>NUCLEOTIDE SEQUENCE [LARGE SCALE GENOMIC DNA]</scope>
    <source>
        <strain evidence="1">SpSt-1261</strain>
    </source>
</reference>